<dbReference type="EMBL" id="KK107276">
    <property type="protein sequence ID" value="EZA53617.1"/>
    <property type="molecule type" value="Genomic_DNA"/>
</dbReference>
<name>A0A026WC28_OOCBI</name>
<evidence type="ECO:0000313" key="2">
    <source>
        <dbReference type="EMBL" id="EZA53617.1"/>
    </source>
</evidence>
<gene>
    <name evidence="2" type="ORF">X777_06881</name>
</gene>
<dbReference type="AlphaFoldDB" id="A0A026WC28"/>
<evidence type="ECO:0000256" key="1">
    <source>
        <dbReference type="SAM" id="MobiDB-lite"/>
    </source>
</evidence>
<protein>
    <submittedName>
        <fullName evidence="2">Uncharacterized protein</fullName>
    </submittedName>
</protein>
<accession>A0A026WC28</accession>
<feature type="compositionally biased region" description="Basic residues" evidence="1">
    <location>
        <begin position="49"/>
        <end position="70"/>
    </location>
</feature>
<keyword evidence="3" id="KW-1185">Reference proteome</keyword>
<dbReference type="Proteomes" id="UP000053097">
    <property type="component" value="Unassembled WGS sequence"/>
</dbReference>
<proteinExistence type="predicted"/>
<sequence length="104" mass="12399">MRSRLHESDSIFHLTIQFSLRGILRFQITIIRIAVHKMDVYVRMDPAPPRRRIKQHAKRSEKRKKRRKRISTSCGIAGISLYGLVVERKEDVEKQQEAWKPFSR</sequence>
<reference evidence="2 3" key="1">
    <citation type="journal article" date="2014" name="Curr. Biol.">
        <title>The genome of the clonal raider ant Cerapachys biroi.</title>
        <authorList>
            <person name="Oxley P.R."/>
            <person name="Ji L."/>
            <person name="Fetter-Pruneda I."/>
            <person name="McKenzie S.K."/>
            <person name="Li C."/>
            <person name="Hu H."/>
            <person name="Zhang G."/>
            <person name="Kronauer D.J."/>
        </authorList>
    </citation>
    <scope>NUCLEOTIDE SEQUENCE [LARGE SCALE GENOMIC DNA]</scope>
</reference>
<evidence type="ECO:0000313" key="3">
    <source>
        <dbReference type="Proteomes" id="UP000053097"/>
    </source>
</evidence>
<feature type="region of interest" description="Disordered" evidence="1">
    <location>
        <begin position="46"/>
        <end position="70"/>
    </location>
</feature>
<organism evidence="2 3">
    <name type="scientific">Ooceraea biroi</name>
    <name type="common">Clonal raider ant</name>
    <name type="synonym">Cerapachys biroi</name>
    <dbReference type="NCBI Taxonomy" id="2015173"/>
    <lineage>
        <taxon>Eukaryota</taxon>
        <taxon>Metazoa</taxon>
        <taxon>Ecdysozoa</taxon>
        <taxon>Arthropoda</taxon>
        <taxon>Hexapoda</taxon>
        <taxon>Insecta</taxon>
        <taxon>Pterygota</taxon>
        <taxon>Neoptera</taxon>
        <taxon>Endopterygota</taxon>
        <taxon>Hymenoptera</taxon>
        <taxon>Apocrita</taxon>
        <taxon>Aculeata</taxon>
        <taxon>Formicoidea</taxon>
        <taxon>Formicidae</taxon>
        <taxon>Dorylinae</taxon>
        <taxon>Ooceraea</taxon>
    </lineage>
</organism>